<dbReference type="InterPro" id="IPR025987">
    <property type="entry name" value="GW_dom"/>
</dbReference>
<feature type="compositionally biased region" description="Acidic residues" evidence="16">
    <location>
        <begin position="529"/>
        <end position="541"/>
    </location>
</feature>
<feature type="compositionally biased region" description="Polar residues" evidence="16">
    <location>
        <begin position="61"/>
        <end position="88"/>
    </location>
</feature>
<dbReference type="Gene3D" id="3.40.80.10">
    <property type="entry name" value="Peptidoglycan recognition protein-like"/>
    <property type="match status" value="1"/>
</dbReference>
<sequence>MTKKKFTYKVPSMVALTLAGTALTSHQAQAADDVQNKSTNENVLDDKNTLKQSEQIKSEVSKPTANISGTQSYQDPTQVEQTLANEVNTYDAELDELNSEQTPSQDTYNPQISGQEDQANTQSEANEVTENNQDSEDAQSIEQEPAQNNTSSDLNQQDSEETQQSVEDTSNQNIQHNEGNSTDDTTTAVDNSQAVENAQTTEQNTAQDNTSSDVNEQSSEDAQQSEENTNVQNNEDKSTDDTTTPINNNQTVENTQATEQNTAQDNTSSDVNEQNSEDTKATKEDTSNKDVQDNQANQNSEQNKEDNTSSDVSEQDSEDAKATEEDASNEDVQDDETNQSTEQNKEDNTSSDVNEQNSEDTKAIEEDASNKDVQDDQANQNSEQNKEDNTSSDVNEQNPEDTKATEEDVSNKVVQDDETNQSTEQNKEDNTSSDVNEQNPEDAKVTEEDASNEDVQDDETNQSTEQNKEDNTSSDVNEQNSEDAKATEEDASNEDFQDGEDAKTSEDNKVDDSSDVNEQNSEDAKATEEDASNEDVQDDETNQSTEQNKEDNTSSDVSEQNSEDAKATEEDASNEDFQDGEDAKTSEDNKIDDSSDVNEQNSEDAKATEDNKVDDSSDVSEQDSEDTQQSEEDASNEDVQDDEDAKTTEDNKVDDSSDVSEQSTSEDSKATSTATAVATKPSTPSTTATTVSTEATPKLRVASTNVNNTLSTRSAITREAGTTSSLPAYSPQVSSSLNNYIRNNNFQAPNYEQDIASYLPQYNYRYGKPEGIVLHETANDNSTITGEINYMKNNYNSAFVHAYIDGNRIIETANTDYLAWGAGPAANDRFIHVELVHTHDYDSFARSINNYADYAATNLQYYGLSPDSAEYDGQGTVWTHQAVSTFLGGSNHTDPHGYLASYNYSYDELYDLIYEKYLIKTGQVAPWGATSSGSTSGKDESTNTDGSSNTGGSGSTGGSSNTGSTVTPPKTGSLTVEANNGVGRINTTNDGLYATVYDHQGKKTDRTNQTLKVTKSAKIGNENFYLVTDYNKGNLIGWVHQNDVDYNTAKPVTAINKTYNIKPGEILYTVPWGTSSQKAGTVSGNANQTFKATKQQQIGKTNYVYGSVNDLSGWVSLSKLSSPSSTVAPPANTGQLSVTNLTNQQGTVAKTNHGVYTSVYDKQGVQKPYVNGNTYKLSKKATLGSNSFYLITDNKTNSNIGWMQTGDITVNEAATKNTANPTQSVSKIGQLNNTNSGIKTKVNDTKAKDASKLSGRTFNITKQRTQDDNTYVLIQNSNQNTPLGWVNTKDINTRDLSKTSAKNGQFTVKSTNNGLYAVPWGTKAQQLDSLKNVKNNQFNASKSVKVDKDEYVYGNVKNKTGWIAAKDLNTNNKVATETQKSDVTKSAVTPYKFDYVIYNADGSYYLDPTSNQPAGSLNDFYESIFTVFETQVINGVTWYHGKLSNGQMVWIKEEDLRKELIKYYQSGLTLDEAVAIQAGLKTKPQIQHTPGKWEDATPIEIKNAMDTGKLAQDPTQKYQFLRLDKSQDIASADLDKLLVGKGILEGQGEAFSEAAKAYNINEVYLISHALLETGDGTSKLANGGDVVDDKVVTDGPNKYYNMFGIGAVDSDAVKQGFATAKSNGWDTVKKAIVGGAKFISSSYISQGQNTLYKMRWNPENPGEHQYATDVRWAEHNATRIKGFYDSMGKLGKYFDVNTYKA</sequence>
<feature type="chain" id="PRO_5040991552" description="Bifunctional autolysin" evidence="17">
    <location>
        <begin position="31"/>
        <end position="1701"/>
    </location>
</feature>
<evidence type="ECO:0000259" key="18">
    <source>
        <dbReference type="PROSITE" id="PS51780"/>
    </source>
</evidence>
<feature type="compositionally biased region" description="Acidic residues" evidence="16">
    <location>
        <begin position="489"/>
        <end position="499"/>
    </location>
</feature>
<feature type="domain" description="GW" evidence="18">
    <location>
        <begin position="1137"/>
        <end position="1213"/>
    </location>
</feature>
<evidence type="ECO:0000256" key="17">
    <source>
        <dbReference type="SAM" id="SignalP"/>
    </source>
</evidence>
<evidence type="ECO:0000256" key="7">
    <source>
        <dbReference type="ARBA" id="ARBA00012566"/>
    </source>
</evidence>
<evidence type="ECO:0000256" key="9">
    <source>
        <dbReference type="ARBA" id="ARBA00022525"/>
    </source>
</evidence>
<feature type="domain" description="GW" evidence="18">
    <location>
        <begin position="975"/>
        <end position="1049"/>
    </location>
</feature>
<evidence type="ECO:0000256" key="11">
    <source>
        <dbReference type="ARBA" id="ARBA00022737"/>
    </source>
</evidence>
<feature type="compositionally biased region" description="Basic and acidic residues" evidence="16">
    <location>
        <begin position="581"/>
        <end position="593"/>
    </location>
</feature>
<feature type="compositionally biased region" description="Basic and acidic residues" evidence="16">
    <location>
        <begin position="44"/>
        <end position="60"/>
    </location>
</feature>
<dbReference type="GO" id="GO:0004040">
    <property type="term" value="F:amidase activity"/>
    <property type="evidence" value="ECO:0007669"/>
    <property type="project" value="InterPro"/>
</dbReference>
<feature type="domain" description="GW" evidence="18">
    <location>
        <begin position="1051"/>
        <end position="1125"/>
    </location>
</feature>
<dbReference type="InterPro" id="IPR036505">
    <property type="entry name" value="Amidase/PGRP_sf"/>
</dbReference>
<name>A0A9X4QZ51_9STAP</name>
<evidence type="ECO:0000256" key="10">
    <source>
        <dbReference type="ARBA" id="ARBA00022729"/>
    </source>
</evidence>
<evidence type="ECO:0000256" key="14">
    <source>
        <dbReference type="ARBA" id="ARBA00023316"/>
    </source>
</evidence>
<gene>
    <name evidence="19" type="ORF">M4L89_08970</name>
</gene>
<dbReference type="InterPro" id="IPR002502">
    <property type="entry name" value="Amidase_domain"/>
</dbReference>
<evidence type="ECO:0000256" key="15">
    <source>
        <dbReference type="ARBA" id="ARBA00034414"/>
    </source>
</evidence>
<feature type="compositionally biased region" description="Low complexity" evidence="16">
    <location>
        <begin position="670"/>
        <end position="698"/>
    </location>
</feature>
<evidence type="ECO:0000256" key="5">
    <source>
        <dbReference type="ARBA" id="ARBA00011697"/>
    </source>
</evidence>
<feature type="compositionally biased region" description="Polar residues" evidence="16">
    <location>
        <begin position="241"/>
        <end position="274"/>
    </location>
</feature>
<keyword evidence="13" id="KW-0511">Multifunctional enzyme</keyword>
<protein>
    <recommendedName>
        <fullName evidence="8">Bifunctional autolysin</fullName>
        <ecNumber evidence="7">3.2.1.96</ecNumber>
        <ecNumber evidence="6">3.5.1.28</ecNumber>
    </recommendedName>
</protein>
<dbReference type="SMART" id="SM00047">
    <property type="entry name" value="LYZ2"/>
    <property type="match status" value="1"/>
</dbReference>
<feature type="region of interest" description="Disordered" evidence="16">
    <location>
        <begin position="929"/>
        <end position="977"/>
    </location>
</feature>
<keyword evidence="12" id="KW-0378">Hydrolase</keyword>
<dbReference type="Proteomes" id="UP001152422">
    <property type="component" value="Unassembled WGS sequence"/>
</dbReference>
<comment type="similarity">
    <text evidence="4">In the C-terminal section; belongs to the glycosyl hydrolase 73 family.</text>
</comment>
<dbReference type="EC" id="3.2.1.96" evidence="7"/>
<organism evidence="19 20">
    <name type="scientific">Staphylococcus equorum</name>
    <dbReference type="NCBI Taxonomy" id="246432"/>
    <lineage>
        <taxon>Bacteria</taxon>
        <taxon>Bacillati</taxon>
        <taxon>Bacillota</taxon>
        <taxon>Bacilli</taxon>
        <taxon>Bacillales</taxon>
        <taxon>Staphylococcaceae</taxon>
        <taxon>Staphylococcus</taxon>
    </lineage>
</organism>
<feature type="compositionally biased region" description="Polar residues" evidence="16">
    <location>
        <begin position="99"/>
        <end position="132"/>
    </location>
</feature>
<feature type="domain" description="GW" evidence="18">
    <location>
        <begin position="1298"/>
        <end position="1373"/>
    </location>
</feature>
<feature type="compositionally biased region" description="Acidic residues" evidence="16">
    <location>
        <begin position="325"/>
        <end position="337"/>
    </location>
</feature>
<reference evidence="19" key="1">
    <citation type="submission" date="2022-05" db="EMBL/GenBank/DDBJ databases">
        <title>Comparative genomics of Staphylococcus equorum isolates.</title>
        <authorList>
            <person name="Luelf R.H."/>
        </authorList>
    </citation>
    <scope>NUCLEOTIDE SEQUENCE</scope>
    <source>
        <strain evidence="19">TMW 2.2497</strain>
    </source>
</reference>
<comment type="subcellular location">
    <subcellularLocation>
        <location evidence="2">Secreted</location>
    </subcellularLocation>
</comment>
<feature type="compositionally biased region" description="Acidic residues" evidence="16">
    <location>
        <begin position="448"/>
        <end position="460"/>
    </location>
</feature>
<feature type="signal peptide" evidence="17">
    <location>
        <begin position="1"/>
        <end position="30"/>
    </location>
</feature>
<feature type="compositionally biased region" description="Basic and acidic residues" evidence="16">
    <location>
        <begin position="277"/>
        <end position="292"/>
    </location>
</feature>
<feature type="compositionally biased region" description="Polar residues" evidence="16">
    <location>
        <begin position="968"/>
        <end position="977"/>
    </location>
</feature>
<evidence type="ECO:0000313" key="20">
    <source>
        <dbReference type="Proteomes" id="UP001152422"/>
    </source>
</evidence>
<feature type="compositionally biased region" description="Low complexity" evidence="16">
    <location>
        <begin position="958"/>
        <end position="967"/>
    </location>
</feature>
<feature type="compositionally biased region" description="Acidic residues" evidence="16">
    <location>
        <begin position="570"/>
        <end position="580"/>
    </location>
</feature>
<dbReference type="RefSeq" id="WP_277583307.1">
    <property type="nucleotide sequence ID" value="NZ_JAMBPY010000004.1"/>
</dbReference>
<dbReference type="GO" id="GO:0071555">
    <property type="term" value="P:cell wall organization"/>
    <property type="evidence" value="ECO:0007669"/>
    <property type="project" value="UniProtKB-KW"/>
</dbReference>
<feature type="compositionally biased region" description="Basic and acidic residues" evidence="16">
    <location>
        <begin position="359"/>
        <end position="374"/>
    </location>
</feature>
<evidence type="ECO:0000256" key="6">
    <source>
        <dbReference type="ARBA" id="ARBA00011901"/>
    </source>
</evidence>
<feature type="compositionally biased region" description="Basic and acidic residues" evidence="16">
    <location>
        <begin position="500"/>
        <end position="512"/>
    </location>
</feature>
<dbReference type="EC" id="3.5.1.28" evidence="6"/>
<dbReference type="InterPro" id="IPR002901">
    <property type="entry name" value="MGlyc_endo_b_GlcNAc-like_dom"/>
</dbReference>
<proteinExistence type="inferred from homology"/>
<keyword evidence="9" id="KW-0964">Secreted</keyword>
<evidence type="ECO:0000256" key="16">
    <source>
        <dbReference type="SAM" id="MobiDB-lite"/>
    </source>
</evidence>
<keyword evidence="11" id="KW-0677">Repeat</keyword>
<evidence type="ECO:0000256" key="4">
    <source>
        <dbReference type="ARBA" id="ARBA00007974"/>
    </source>
</evidence>
<feature type="compositionally biased region" description="Polar residues" evidence="16">
    <location>
        <begin position="140"/>
        <end position="215"/>
    </location>
</feature>
<keyword evidence="20" id="KW-1185">Reference proteome</keyword>
<feature type="compositionally biased region" description="Low complexity" evidence="16">
    <location>
        <begin position="216"/>
        <end position="227"/>
    </location>
</feature>
<evidence type="ECO:0000256" key="1">
    <source>
        <dbReference type="ARBA" id="ARBA00001561"/>
    </source>
</evidence>
<accession>A0A9X4QZ51</accession>
<dbReference type="GO" id="GO:0008745">
    <property type="term" value="F:N-acetylmuramoyl-L-alanine amidase activity"/>
    <property type="evidence" value="ECO:0007669"/>
    <property type="project" value="UniProtKB-EC"/>
</dbReference>
<evidence type="ECO:0000256" key="13">
    <source>
        <dbReference type="ARBA" id="ARBA00023268"/>
    </source>
</evidence>
<dbReference type="SMART" id="SM00644">
    <property type="entry name" value="Ami_2"/>
    <property type="match status" value="1"/>
</dbReference>
<feature type="compositionally biased region" description="Acidic residues" evidence="16">
    <location>
        <begin position="616"/>
        <end position="644"/>
    </location>
</feature>
<dbReference type="CDD" id="cd06583">
    <property type="entry name" value="PGRP"/>
    <property type="match status" value="1"/>
</dbReference>
<keyword evidence="10 17" id="KW-0732">Signal</keyword>
<dbReference type="EMBL" id="JAMBQA010000004">
    <property type="protein sequence ID" value="MDG0846355.1"/>
    <property type="molecule type" value="Genomic_DNA"/>
</dbReference>
<feature type="domain" description="GW" evidence="18">
    <location>
        <begin position="1221"/>
        <end position="1296"/>
    </location>
</feature>
<feature type="region of interest" description="Disordered" evidence="16">
    <location>
        <begin position="29"/>
        <end position="703"/>
    </location>
</feature>
<dbReference type="Gene3D" id="2.30.30.170">
    <property type="match status" value="6"/>
</dbReference>
<feature type="compositionally biased region" description="Basic and acidic residues" evidence="16">
    <location>
        <begin position="645"/>
        <end position="655"/>
    </location>
</feature>
<feature type="compositionally biased region" description="Basic and acidic residues" evidence="16">
    <location>
        <begin position="603"/>
        <end position="615"/>
    </location>
</feature>
<dbReference type="SUPFAM" id="SSF55846">
    <property type="entry name" value="N-acetylmuramoyl-L-alanine amidase-like"/>
    <property type="match status" value="1"/>
</dbReference>
<evidence type="ECO:0000313" key="19">
    <source>
        <dbReference type="EMBL" id="MDG0846355.1"/>
    </source>
</evidence>
<dbReference type="Pfam" id="PF13457">
    <property type="entry name" value="GW"/>
    <property type="match status" value="5"/>
</dbReference>
<dbReference type="Pfam" id="PF01832">
    <property type="entry name" value="Glucosaminidase"/>
    <property type="match status" value="1"/>
</dbReference>
<comment type="catalytic activity">
    <reaction evidence="1">
        <text>Hydrolyzes the link between N-acetylmuramoyl residues and L-amino acid residues in certain cell-wall glycopeptides.</text>
        <dbReference type="EC" id="3.5.1.28"/>
    </reaction>
</comment>
<evidence type="ECO:0000256" key="2">
    <source>
        <dbReference type="ARBA" id="ARBA00004613"/>
    </source>
</evidence>
<dbReference type="GO" id="GO:0033925">
    <property type="term" value="F:mannosyl-glycoprotein endo-beta-N-acetylglucosaminidase activity"/>
    <property type="evidence" value="ECO:0007669"/>
    <property type="project" value="UniProtKB-EC"/>
</dbReference>
<feature type="domain" description="GW" evidence="18">
    <location>
        <begin position="1386"/>
        <end position="1461"/>
    </location>
</feature>
<dbReference type="PROSITE" id="PS51780">
    <property type="entry name" value="GW"/>
    <property type="match status" value="6"/>
</dbReference>
<feature type="compositionally biased region" description="Basic and acidic residues" evidence="16">
    <location>
        <begin position="400"/>
        <end position="410"/>
    </location>
</feature>
<comment type="similarity">
    <text evidence="3">In the N-terminal section; belongs to the N-acetylmuramoyl-L-alanine amidase 2 family.</text>
</comment>
<comment type="caution">
    <text evidence="19">The sequence shown here is derived from an EMBL/GenBank/DDBJ whole genome shotgun (WGS) entry which is preliminary data.</text>
</comment>
<evidence type="ECO:0000256" key="12">
    <source>
        <dbReference type="ARBA" id="ARBA00022801"/>
    </source>
</evidence>
<keyword evidence="14" id="KW-0961">Cell wall biogenesis/degradation</keyword>
<dbReference type="InterPro" id="IPR038200">
    <property type="entry name" value="GW_dom_sf"/>
</dbReference>
<evidence type="ECO:0000256" key="3">
    <source>
        <dbReference type="ARBA" id="ARBA00006088"/>
    </source>
</evidence>
<dbReference type="GO" id="GO:0005576">
    <property type="term" value="C:extracellular region"/>
    <property type="evidence" value="ECO:0007669"/>
    <property type="project" value="UniProtKB-SubCell"/>
</dbReference>
<evidence type="ECO:0000256" key="8">
    <source>
        <dbReference type="ARBA" id="ARBA00016987"/>
    </source>
</evidence>
<dbReference type="GO" id="GO:0009253">
    <property type="term" value="P:peptidoglycan catabolic process"/>
    <property type="evidence" value="ECO:0007669"/>
    <property type="project" value="InterPro"/>
</dbReference>
<comment type="catalytic activity">
    <reaction evidence="15">
        <text>an N(4)-(oligosaccharide-(1-&gt;3)-[oligosaccharide-(1-&gt;6)]-beta-D-Man-(1-&gt;4)-beta-D-GlcNAc-(1-&gt;4)-alpha-D-GlcNAc)-L-asparaginyl-[protein] + H2O = an oligosaccharide-(1-&gt;3)-[oligosaccharide-(1-&gt;6)]-beta-D-Man-(1-&gt;4)-D-GlcNAc + N(4)-(N-acetyl-beta-D-glucosaminyl)-L-asparaginyl-[protein]</text>
        <dbReference type="Rhea" id="RHEA:73067"/>
        <dbReference type="Rhea" id="RHEA-COMP:12603"/>
        <dbReference type="Rhea" id="RHEA-COMP:18176"/>
        <dbReference type="ChEBI" id="CHEBI:15377"/>
        <dbReference type="ChEBI" id="CHEBI:132248"/>
        <dbReference type="ChEBI" id="CHEBI:192714"/>
        <dbReference type="ChEBI" id="CHEBI:192715"/>
        <dbReference type="EC" id="3.2.1.96"/>
    </reaction>
</comment>
<comment type="subunit">
    <text evidence="5">Oligomer; forms a ring structure at the cell surface which is important for efficient partitioning of daughter cells after cell division.</text>
</comment>